<organism evidence="1 2">
    <name type="scientific">Bianquea renquensis</name>
    <dbReference type="NCBI Taxonomy" id="2763661"/>
    <lineage>
        <taxon>Bacteria</taxon>
        <taxon>Bacillati</taxon>
        <taxon>Bacillota</taxon>
        <taxon>Clostridia</taxon>
        <taxon>Eubacteriales</taxon>
        <taxon>Bianqueaceae</taxon>
        <taxon>Bianquea</taxon>
    </lineage>
</organism>
<dbReference type="RefSeq" id="WP_177719853.1">
    <property type="nucleotide sequence ID" value="NZ_JACRSQ010000001.1"/>
</dbReference>
<sequence>MKKRIWSIGCLVALMGVTLLVGAFCRQRQLRTEREENLVDAVDAFYSMRDWTRAMQIELVFIRDTLGKETTNLYGYVKKAGMEMRHFAWRVAEEDLLQAANYLDACAESTDWYQLLDLTQRLNGKFLQFEEALRDSYGQDFIERVGAERERARNEAHYQEDMARLRTFAQELAAEFP</sequence>
<keyword evidence="2" id="KW-1185">Reference proteome</keyword>
<evidence type="ECO:0000313" key="2">
    <source>
        <dbReference type="Proteomes" id="UP000657006"/>
    </source>
</evidence>
<gene>
    <name evidence="1" type="ORF">H8730_00105</name>
</gene>
<name>A0A926DP62_9FIRM</name>
<proteinExistence type="predicted"/>
<accession>A0A926DP62</accession>
<dbReference type="AlphaFoldDB" id="A0A926DP62"/>
<dbReference type="EMBL" id="JACRSQ010000001">
    <property type="protein sequence ID" value="MBC8541951.1"/>
    <property type="molecule type" value="Genomic_DNA"/>
</dbReference>
<reference evidence="1" key="1">
    <citation type="submission" date="2020-08" db="EMBL/GenBank/DDBJ databases">
        <title>Genome public.</title>
        <authorList>
            <person name="Liu C."/>
            <person name="Sun Q."/>
        </authorList>
    </citation>
    <scope>NUCLEOTIDE SEQUENCE</scope>
    <source>
        <strain evidence="1">NSJ-32</strain>
    </source>
</reference>
<evidence type="ECO:0000313" key="1">
    <source>
        <dbReference type="EMBL" id="MBC8541951.1"/>
    </source>
</evidence>
<protein>
    <submittedName>
        <fullName evidence="1">Uncharacterized protein</fullName>
    </submittedName>
</protein>
<dbReference type="Proteomes" id="UP000657006">
    <property type="component" value="Unassembled WGS sequence"/>
</dbReference>
<comment type="caution">
    <text evidence="1">The sequence shown here is derived from an EMBL/GenBank/DDBJ whole genome shotgun (WGS) entry which is preliminary data.</text>
</comment>